<dbReference type="PATRIC" id="fig|44574.3.peg.3199"/>
<evidence type="ECO:0000313" key="11">
    <source>
        <dbReference type="Proteomes" id="UP000324176"/>
    </source>
</evidence>
<evidence type="ECO:0000256" key="1">
    <source>
        <dbReference type="ARBA" id="ARBA00008857"/>
    </source>
</evidence>
<dbReference type="InterPro" id="IPR053876">
    <property type="entry name" value="Phage_int_M"/>
</dbReference>
<evidence type="ECO:0000256" key="3">
    <source>
        <dbReference type="ARBA" id="ARBA00023125"/>
    </source>
</evidence>
<dbReference type="GO" id="GO:0015074">
    <property type="term" value="P:DNA integration"/>
    <property type="evidence" value="ECO:0007669"/>
    <property type="project" value="UniProtKB-KW"/>
</dbReference>
<dbReference type="Gene3D" id="1.10.150.130">
    <property type="match status" value="1"/>
</dbReference>
<dbReference type="Pfam" id="PF00589">
    <property type="entry name" value="Phage_integrase"/>
    <property type="match status" value="1"/>
</dbReference>
<dbReference type="Pfam" id="PF22022">
    <property type="entry name" value="Phage_int_M"/>
    <property type="match status" value="1"/>
</dbReference>
<dbReference type="Gene3D" id="3.30.160.390">
    <property type="entry name" value="Integrase, DNA-binding domain"/>
    <property type="match status" value="1"/>
</dbReference>
<keyword evidence="2" id="KW-0229">DNA integration</keyword>
<dbReference type="OrthoDB" id="9775880at2"/>
<dbReference type="Pfam" id="PF13356">
    <property type="entry name" value="Arm-DNA-bind_3"/>
    <property type="match status" value="1"/>
</dbReference>
<dbReference type="RefSeq" id="WP_046850565.1">
    <property type="nucleotide sequence ID" value="NZ_CP011451.1"/>
</dbReference>
<dbReference type="InterPro" id="IPR002104">
    <property type="entry name" value="Integrase_catalytic"/>
</dbReference>
<accession>A0A0F7KDE4</accession>
<dbReference type="PANTHER" id="PTHR30629:SF2">
    <property type="entry name" value="PROPHAGE INTEGRASE INTS-RELATED"/>
    <property type="match status" value="1"/>
</dbReference>
<dbReference type="Proteomes" id="UP000324176">
    <property type="component" value="Unassembled WGS sequence"/>
</dbReference>
<dbReference type="Gene3D" id="1.10.443.10">
    <property type="entry name" value="Intergrase catalytic core"/>
    <property type="match status" value="1"/>
</dbReference>
<dbReference type="InterPro" id="IPR011010">
    <property type="entry name" value="DNA_brk_join_enz"/>
</dbReference>
<dbReference type="CDD" id="cd00801">
    <property type="entry name" value="INT_P4_C"/>
    <property type="match status" value="1"/>
</dbReference>
<dbReference type="InterPro" id="IPR010998">
    <property type="entry name" value="Integrase_recombinase_N"/>
</dbReference>
<evidence type="ECO:0000313" key="9">
    <source>
        <dbReference type="EMBL" id="TYP89271.1"/>
    </source>
</evidence>
<dbReference type="GO" id="GO:0006310">
    <property type="term" value="P:DNA recombination"/>
    <property type="evidence" value="ECO:0007669"/>
    <property type="project" value="UniProtKB-KW"/>
</dbReference>
<sequence length="413" mass="47549">MARRIQNLTARKCETIKKPGYYADGQNLYLQVSKTLSKSWLFIYKFQGKKHEVGLGSYPDIPLVLAREAAARWRKVLIEGDNPIEIKRTLEAEKQRNRVDNPTFAQCADKFIASHRAGWKNTKHAQQWENTLNQYAFPFIGSRQVKEIDTSLVMCVLEPIWLKKNETASRLRGRIENILDWASVHKYRQGDNPARWRGHLDKLLSSPNKVQRTQHFKALPYQEINDLLLALRSNGSVSAMALEFLILTAARTGEVIGAQWSEIDLNQKNWIIPAERMKMKKEHRVPLTSRALEILANVKQLQGNDYIFPGRTKSGGLSNAAMDKLLQVTLNYDVTVHGFRSTFRDWASEITNFPHELCEMALAHTIKNQAEAAYRRGDMLEKRRVMLEAWLTYIETKPIQGKVISLRKTNLYS</sequence>
<organism evidence="8 10">
    <name type="scientific">Nitrosomonas communis</name>
    <dbReference type="NCBI Taxonomy" id="44574"/>
    <lineage>
        <taxon>Bacteria</taxon>
        <taxon>Pseudomonadati</taxon>
        <taxon>Pseudomonadota</taxon>
        <taxon>Betaproteobacteria</taxon>
        <taxon>Nitrosomonadales</taxon>
        <taxon>Nitrosomonadaceae</taxon>
        <taxon>Nitrosomonas</taxon>
    </lineage>
</organism>
<dbReference type="InterPro" id="IPR044068">
    <property type="entry name" value="CB"/>
</dbReference>
<dbReference type="PANTHER" id="PTHR30629">
    <property type="entry name" value="PROPHAGE INTEGRASE"/>
    <property type="match status" value="1"/>
</dbReference>
<dbReference type="GO" id="GO:0003677">
    <property type="term" value="F:DNA binding"/>
    <property type="evidence" value="ECO:0007669"/>
    <property type="project" value="UniProtKB-UniRule"/>
</dbReference>
<feature type="domain" description="Core-binding (CB)" evidence="7">
    <location>
        <begin position="102"/>
        <end position="183"/>
    </location>
</feature>
<keyword evidence="10" id="KW-1185">Reference proteome</keyword>
<dbReference type="InterPro" id="IPR025166">
    <property type="entry name" value="Integrase_DNA_bind_dom"/>
</dbReference>
<name>A0A0F7KDE4_9PROT</name>
<reference evidence="8 10" key="2">
    <citation type="journal article" date="2016" name="Genome Announc.">
        <title>Genome Sequence of Nitrosomonas communis Strain Nm2, a Mesophilic Ammonia-Oxidizing Bacterium Isolated from Mediterranean Soil.</title>
        <authorList>
            <person name="Kozlowski J.A."/>
            <person name="Kits K.D."/>
            <person name="Stein L.Y."/>
        </authorList>
    </citation>
    <scope>NUCLEOTIDE SEQUENCE [LARGE SCALE GENOMIC DNA]</scope>
    <source>
        <strain evidence="8 10">Nm2</strain>
    </source>
</reference>
<dbReference type="InterPro" id="IPR050808">
    <property type="entry name" value="Phage_Integrase"/>
</dbReference>
<feature type="domain" description="Tyr recombinase" evidence="6">
    <location>
        <begin position="214"/>
        <end position="387"/>
    </location>
</feature>
<reference evidence="10" key="1">
    <citation type="submission" date="2015-05" db="EMBL/GenBank/DDBJ databases">
        <title>Draft genome of Nitrosomonas communis strain Nm2.</title>
        <authorList>
            <person name="Kozlowski J.A."/>
            <person name="Kits K.D."/>
            <person name="Stein L.Y."/>
        </authorList>
    </citation>
    <scope>NUCLEOTIDE SEQUENCE [LARGE SCALE GENOMIC DNA]</scope>
    <source>
        <strain evidence="10">Nm2</strain>
    </source>
</reference>
<evidence type="ECO:0000259" key="6">
    <source>
        <dbReference type="PROSITE" id="PS51898"/>
    </source>
</evidence>
<dbReference type="Proteomes" id="UP000034156">
    <property type="component" value="Chromosome"/>
</dbReference>
<dbReference type="KEGG" id="nco:AAW31_13145"/>
<dbReference type="SUPFAM" id="SSF56349">
    <property type="entry name" value="DNA breaking-rejoining enzymes"/>
    <property type="match status" value="1"/>
</dbReference>
<evidence type="ECO:0000313" key="8">
    <source>
        <dbReference type="EMBL" id="AKH38525.1"/>
    </source>
</evidence>
<evidence type="ECO:0000259" key="7">
    <source>
        <dbReference type="PROSITE" id="PS51900"/>
    </source>
</evidence>
<dbReference type="InterPro" id="IPR038488">
    <property type="entry name" value="Integrase_DNA-bd_sf"/>
</dbReference>
<dbReference type="AlphaFoldDB" id="A0A0F7KDE4"/>
<proteinExistence type="inferred from homology"/>
<keyword evidence="4" id="KW-0233">DNA recombination</keyword>
<evidence type="ECO:0000256" key="2">
    <source>
        <dbReference type="ARBA" id="ARBA00022908"/>
    </source>
</evidence>
<dbReference type="EMBL" id="CP011451">
    <property type="protein sequence ID" value="AKH38525.1"/>
    <property type="molecule type" value="Genomic_DNA"/>
</dbReference>
<dbReference type="PROSITE" id="PS51898">
    <property type="entry name" value="TYR_RECOMBINASE"/>
    <property type="match status" value="1"/>
</dbReference>
<keyword evidence="3 5" id="KW-0238">DNA-binding</keyword>
<comment type="similarity">
    <text evidence="1">Belongs to the 'phage' integrase family.</text>
</comment>
<protein>
    <submittedName>
        <fullName evidence="9">Integrase</fullName>
    </submittedName>
</protein>
<evidence type="ECO:0000256" key="4">
    <source>
        <dbReference type="ARBA" id="ARBA00023172"/>
    </source>
</evidence>
<gene>
    <name evidence="8" type="ORF">AAW31_13145</name>
    <name evidence="9" type="ORF">BCL69_101846</name>
</gene>
<evidence type="ECO:0000313" key="10">
    <source>
        <dbReference type="Proteomes" id="UP000034156"/>
    </source>
</evidence>
<dbReference type="PROSITE" id="PS51900">
    <property type="entry name" value="CB"/>
    <property type="match status" value="1"/>
</dbReference>
<dbReference type="InterPro" id="IPR013762">
    <property type="entry name" value="Integrase-like_cat_sf"/>
</dbReference>
<evidence type="ECO:0000256" key="5">
    <source>
        <dbReference type="PROSITE-ProRule" id="PRU01248"/>
    </source>
</evidence>
<dbReference type="EMBL" id="VNHT01000018">
    <property type="protein sequence ID" value="TYP89271.1"/>
    <property type="molecule type" value="Genomic_DNA"/>
</dbReference>
<reference evidence="9 11" key="3">
    <citation type="submission" date="2019-07" db="EMBL/GenBank/DDBJ databases">
        <title>Active sludge and wastewater microbial communities from Klosterneuburg, Austria.</title>
        <authorList>
            <person name="Wagner M."/>
        </authorList>
    </citation>
    <scope>NUCLEOTIDE SEQUENCE [LARGE SCALE GENOMIC DNA]</scope>
    <source>
        <strain evidence="9 11">Nm2</strain>
    </source>
</reference>